<dbReference type="RefSeq" id="WP_179831938.1">
    <property type="nucleotide sequence ID" value="NZ_BMRD01000005.1"/>
</dbReference>
<dbReference type="AlphaFoldDB" id="A0A7Y9G5P2"/>
<evidence type="ECO:0000256" key="1">
    <source>
        <dbReference type="ARBA" id="ARBA00022603"/>
    </source>
</evidence>
<name>A0A7Y9G5P2_9ACTN</name>
<gene>
    <name evidence="4" type="ORF">BJ999_000709</name>
</gene>
<dbReference type="Proteomes" id="UP000591272">
    <property type="component" value="Unassembled WGS sequence"/>
</dbReference>
<protein>
    <submittedName>
        <fullName evidence="4">Uncharacterized protein</fullName>
    </submittedName>
</protein>
<evidence type="ECO:0000313" key="4">
    <source>
        <dbReference type="EMBL" id="NYE10413.1"/>
    </source>
</evidence>
<keyword evidence="5" id="KW-1185">Reference proteome</keyword>
<accession>A0A7Y9G5P2</accession>
<evidence type="ECO:0000256" key="3">
    <source>
        <dbReference type="ARBA" id="ARBA00022691"/>
    </source>
</evidence>
<dbReference type="InterPro" id="IPR029063">
    <property type="entry name" value="SAM-dependent_MTases_sf"/>
</dbReference>
<dbReference type="GO" id="GO:0032259">
    <property type="term" value="P:methylation"/>
    <property type="evidence" value="ECO:0007669"/>
    <property type="project" value="UniProtKB-KW"/>
</dbReference>
<dbReference type="PROSITE" id="PS51681">
    <property type="entry name" value="SAM_MT_NNMT_PNMT_TEMT"/>
    <property type="match status" value="1"/>
</dbReference>
<evidence type="ECO:0000313" key="5">
    <source>
        <dbReference type="Proteomes" id="UP000591272"/>
    </source>
</evidence>
<keyword evidence="1" id="KW-0489">Methyltransferase</keyword>
<evidence type="ECO:0000256" key="2">
    <source>
        <dbReference type="ARBA" id="ARBA00022679"/>
    </source>
</evidence>
<comment type="caution">
    <text evidence="4">The sequence shown here is derived from an EMBL/GenBank/DDBJ whole genome shotgun (WGS) entry which is preliminary data.</text>
</comment>
<organism evidence="4 5">
    <name type="scientific">Actinomadura citrea</name>
    <dbReference type="NCBI Taxonomy" id="46158"/>
    <lineage>
        <taxon>Bacteria</taxon>
        <taxon>Bacillati</taxon>
        <taxon>Actinomycetota</taxon>
        <taxon>Actinomycetes</taxon>
        <taxon>Streptosporangiales</taxon>
        <taxon>Thermomonosporaceae</taxon>
        <taxon>Actinomadura</taxon>
    </lineage>
</organism>
<dbReference type="GO" id="GO:0008168">
    <property type="term" value="F:methyltransferase activity"/>
    <property type="evidence" value="ECO:0007669"/>
    <property type="project" value="UniProtKB-KW"/>
</dbReference>
<dbReference type="InterPro" id="IPR000940">
    <property type="entry name" value="NNMT_TEMT_trans"/>
</dbReference>
<proteinExistence type="predicted"/>
<dbReference type="EMBL" id="JACCBT010000001">
    <property type="protein sequence ID" value="NYE10413.1"/>
    <property type="molecule type" value="Genomic_DNA"/>
</dbReference>
<reference evidence="4 5" key="1">
    <citation type="submission" date="2020-07" db="EMBL/GenBank/DDBJ databases">
        <title>Sequencing the genomes of 1000 actinobacteria strains.</title>
        <authorList>
            <person name="Klenk H.-P."/>
        </authorList>
    </citation>
    <scope>NUCLEOTIDE SEQUENCE [LARGE SCALE GENOMIC DNA]</scope>
    <source>
        <strain evidence="4 5">DSM 43461</strain>
    </source>
</reference>
<dbReference type="Gene3D" id="3.40.50.150">
    <property type="entry name" value="Vaccinia Virus protein VP39"/>
    <property type="match status" value="1"/>
</dbReference>
<keyword evidence="3" id="KW-0949">S-adenosyl-L-methionine</keyword>
<sequence>MSKIATVEQGSILTDLSGRGFTMGTMFWVAESLSDLRSEYETANRNFGNAMEPGSPFCAGYMEDSHGYEVDGIRFPATPVGVADVEASLGSRSTDLVVRHIDPDPAPIRPGEPGFVLATGRAA</sequence>
<keyword evidence="2" id="KW-0808">Transferase</keyword>